<feature type="transmembrane region" description="Helical" evidence="7">
    <location>
        <begin position="119"/>
        <end position="138"/>
    </location>
</feature>
<evidence type="ECO:0000256" key="3">
    <source>
        <dbReference type="ARBA" id="ARBA00022679"/>
    </source>
</evidence>
<dbReference type="PANTHER" id="PTHR43009">
    <property type="entry name" value="HOMOGENTISATE SOLANESYLTRANSFERASE, CHLOROPLASTIC"/>
    <property type="match status" value="1"/>
</dbReference>
<comment type="caution">
    <text evidence="8">The sequence shown here is derived from an EMBL/GenBank/DDBJ whole genome shotgun (WGS) entry which is preliminary data.</text>
</comment>
<comment type="subcellular location">
    <subcellularLocation>
        <location evidence="1">Plastid</location>
        <location evidence="1">Chloroplast membrane</location>
        <topology evidence="1">Multi-pass membrane protein</topology>
    </subcellularLocation>
</comment>
<evidence type="ECO:0000256" key="6">
    <source>
        <dbReference type="ARBA" id="ARBA00023136"/>
    </source>
</evidence>
<dbReference type="GO" id="GO:0016757">
    <property type="term" value="F:glycosyltransferase activity"/>
    <property type="evidence" value="ECO:0007669"/>
    <property type="project" value="UniProtKB-KW"/>
</dbReference>
<feature type="transmembrane region" description="Helical" evidence="7">
    <location>
        <begin position="250"/>
        <end position="267"/>
    </location>
</feature>
<dbReference type="PANTHER" id="PTHR43009:SF7">
    <property type="entry name" value="HOMOGENTISATE GERANYLGERANYLTRANSFERASE, CHLOROPLASTIC"/>
    <property type="match status" value="1"/>
</dbReference>
<feature type="transmembrane region" description="Helical" evidence="7">
    <location>
        <begin position="223"/>
        <end position="243"/>
    </location>
</feature>
<gene>
    <name evidence="8" type="primary">HPT1_9</name>
    <name evidence="8" type="ORF">PIB30_037429</name>
</gene>
<feature type="transmembrane region" description="Helical" evidence="7">
    <location>
        <begin position="150"/>
        <end position="175"/>
    </location>
</feature>
<evidence type="ECO:0000256" key="1">
    <source>
        <dbReference type="ARBA" id="ARBA00004508"/>
    </source>
</evidence>
<evidence type="ECO:0000256" key="2">
    <source>
        <dbReference type="ARBA" id="ARBA00005985"/>
    </source>
</evidence>
<keyword evidence="5 7" id="KW-1133">Transmembrane helix</keyword>
<evidence type="ECO:0000256" key="4">
    <source>
        <dbReference type="ARBA" id="ARBA00022692"/>
    </source>
</evidence>
<name>A0ABU6RDS6_9FABA</name>
<comment type="similarity">
    <text evidence="2">Belongs to the UbiA prenyltransferase family.</text>
</comment>
<feature type="transmembrane region" description="Helical" evidence="7">
    <location>
        <begin position="196"/>
        <end position="217"/>
    </location>
</feature>
<keyword evidence="4 7" id="KW-0812">Transmembrane</keyword>
<proteinExistence type="inferred from homology"/>
<dbReference type="Gene3D" id="1.10.357.140">
    <property type="entry name" value="UbiA prenyltransferase"/>
    <property type="match status" value="1"/>
</dbReference>
<keyword evidence="6 7" id="KW-0472">Membrane</keyword>
<feature type="transmembrane region" description="Helical" evidence="7">
    <location>
        <begin position="330"/>
        <end position="350"/>
    </location>
</feature>
<evidence type="ECO:0000313" key="8">
    <source>
        <dbReference type="EMBL" id="MED6122182.1"/>
    </source>
</evidence>
<sequence length="409" mass="46136">MASSTSKLHLLASFPSSKPISITTTSTGSHAVKATWHHKNGKKYPKEKTCNEKSSLLLLSLQNNQKHHYTICDKIIKRKYFMTNATPTESNEPDESHQAYFPKSIWISIKDAMHTIQKFSVFYALIGLLSGILSSSLLAVESLSDISPKFFISTLQFMTAYSFMQLYLTGVNHLADIEIDKINKPYRPLASSKISYGGGVAIVVASLFMSFGIGLMIGSKPLLWGLVLIFLLMTGYSVNLPLLRWKKSTMATLASNVPTILVAYNLAPYFHMKTFVLKKTATFTRPLVFTTVVMSFFYLVITLFKDIPDIEGDKKAGHQNLSIRLGPKRVFWFCISLLEITYGFAIIMGITSPFLWSKIFTVLAHAINALILWFRANSVDLKSKEALQSFYMFIFKLLYMENVLVLFVR</sequence>
<dbReference type="Pfam" id="PF01040">
    <property type="entry name" value="UbiA"/>
    <property type="match status" value="1"/>
</dbReference>
<dbReference type="InterPro" id="IPR000537">
    <property type="entry name" value="UbiA_prenyltransferase"/>
</dbReference>
<accession>A0ABU6RDS6</accession>
<reference evidence="8 9" key="1">
    <citation type="journal article" date="2023" name="Plants (Basel)">
        <title>Bridging the Gap: Combining Genomics and Transcriptomics Approaches to Understand Stylosanthes scabra, an Orphan Legume from the Brazilian Caatinga.</title>
        <authorList>
            <person name="Ferreira-Neto J.R.C."/>
            <person name="da Silva M.D."/>
            <person name="Binneck E."/>
            <person name="de Melo N.F."/>
            <person name="da Silva R.H."/>
            <person name="de Melo A.L.T.M."/>
            <person name="Pandolfi V."/>
            <person name="Bustamante F.O."/>
            <person name="Brasileiro-Vidal A.C."/>
            <person name="Benko-Iseppon A.M."/>
        </authorList>
    </citation>
    <scope>NUCLEOTIDE SEQUENCE [LARGE SCALE GENOMIC DNA]</scope>
    <source>
        <tissue evidence="8">Leaves</tissue>
    </source>
</reference>
<evidence type="ECO:0000313" key="9">
    <source>
        <dbReference type="Proteomes" id="UP001341840"/>
    </source>
</evidence>
<evidence type="ECO:0000256" key="7">
    <source>
        <dbReference type="SAM" id="Phobius"/>
    </source>
</evidence>
<dbReference type="InterPro" id="IPR044878">
    <property type="entry name" value="UbiA_sf"/>
</dbReference>
<keyword evidence="9" id="KW-1185">Reference proteome</keyword>
<dbReference type="Proteomes" id="UP001341840">
    <property type="component" value="Unassembled WGS sequence"/>
</dbReference>
<evidence type="ECO:0000256" key="5">
    <source>
        <dbReference type="ARBA" id="ARBA00022989"/>
    </source>
</evidence>
<protein>
    <submittedName>
        <fullName evidence="8">Hypoxanthine-guanine phosphoribosyltransferase</fullName>
    </submittedName>
</protein>
<feature type="transmembrane region" description="Helical" evidence="7">
    <location>
        <begin position="386"/>
        <end position="408"/>
    </location>
</feature>
<keyword evidence="8" id="KW-0328">Glycosyltransferase</keyword>
<keyword evidence="3" id="KW-0808">Transferase</keyword>
<organism evidence="8 9">
    <name type="scientific">Stylosanthes scabra</name>
    <dbReference type="NCBI Taxonomy" id="79078"/>
    <lineage>
        <taxon>Eukaryota</taxon>
        <taxon>Viridiplantae</taxon>
        <taxon>Streptophyta</taxon>
        <taxon>Embryophyta</taxon>
        <taxon>Tracheophyta</taxon>
        <taxon>Spermatophyta</taxon>
        <taxon>Magnoliopsida</taxon>
        <taxon>eudicotyledons</taxon>
        <taxon>Gunneridae</taxon>
        <taxon>Pentapetalae</taxon>
        <taxon>rosids</taxon>
        <taxon>fabids</taxon>
        <taxon>Fabales</taxon>
        <taxon>Fabaceae</taxon>
        <taxon>Papilionoideae</taxon>
        <taxon>50 kb inversion clade</taxon>
        <taxon>dalbergioids sensu lato</taxon>
        <taxon>Dalbergieae</taxon>
        <taxon>Pterocarpus clade</taxon>
        <taxon>Stylosanthes</taxon>
    </lineage>
</organism>
<dbReference type="EMBL" id="JASCZI010030396">
    <property type="protein sequence ID" value="MED6122182.1"/>
    <property type="molecule type" value="Genomic_DNA"/>
</dbReference>
<feature type="transmembrane region" description="Helical" evidence="7">
    <location>
        <begin position="287"/>
        <end position="304"/>
    </location>
</feature>